<keyword evidence="1" id="KW-0472">Membrane</keyword>
<accession>A0A1H2FPX3</accession>
<dbReference type="KEGG" id="pym:AK972_4790"/>
<evidence type="ECO:0000313" key="2">
    <source>
        <dbReference type="EMBL" id="MDR0188529.1"/>
    </source>
</evidence>
<reference evidence="3 4" key="1">
    <citation type="submission" date="2020-04" db="EMBL/GenBank/DDBJ databases">
        <title>Molecular characterization of pseudomonads from Agaricus bisporus reveal novel blotch 2 pathogens in Western Europe.</title>
        <authorList>
            <person name="Taparia T."/>
            <person name="Krijger M."/>
            <person name="Haynes E."/>
            <person name="Elpinstone J.G."/>
            <person name="Noble R."/>
            <person name="Van Der Wolf J."/>
        </authorList>
    </citation>
    <scope>NUCLEOTIDE SEQUENCE [LARGE SCALE GENOMIC DNA]</scope>
    <source>
        <strain evidence="3 4">IPO3753</strain>
    </source>
</reference>
<dbReference type="RefSeq" id="WP_010176820.1">
    <property type="nucleotide sequence ID" value="NZ_CP012400.2"/>
</dbReference>
<protein>
    <submittedName>
        <fullName evidence="3">Uncharacterized protein</fullName>
    </submittedName>
</protein>
<feature type="transmembrane region" description="Helical" evidence="1">
    <location>
        <begin position="40"/>
        <end position="61"/>
    </location>
</feature>
<dbReference type="EMBL" id="JAVGXC010000004">
    <property type="protein sequence ID" value="MDR0188529.1"/>
    <property type="molecule type" value="Genomic_DNA"/>
</dbReference>
<evidence type="ECO:0000313" key="4">
    <source>
        <dbReference type="Proteomes" id="UP000546584"/>
    </source>
</evidence>
<dbReference type="OrthoDB" id="6547435at2"/>
<accession>A0A143GN95</accession>
<proteinExistence type="predicted"/>
<sequence length="66" mass="7512">MLEHNKEQAVLEKIHADISRIYAEQRKLNAESHKITRENFWYPVGIAIGFFTAVGTVMAIAQKLLA</sequence>
<dbReference type="AlphaFoldDB" id="A0A143GN95"/>
<dbReference type="EMBL" id="JACAQR010000005">
    <property type="protein sequence ID" value="NWD41037.1"/>
    <property type="molecule type" value="Genomic_DNA"/>
</dbReference>
<dbReference type="Proteomes" id="UP001224477">
    <property type="component" value="Unassembled WGS sequence"/>
</dbReference>
<comment type="caution">
    <text evidence="3">The sequence shown here is derived from an EMBL/GenBank/DDBJ whole genome shotgun (WGS) entry which is preliminary data.</text>
</comment>
<evidence type="ECO:0000256" key="1">
    <source>
        <dbReference type="SAM" id="Phobius"/>
    </source>
</evidence>
<keyword evidence="5" id="KW-1185">Reference proteome</keyword>
<name>A0A143GN95_9PSED</name>
<gene>
    <name evidence="3" type="ORF">HX826_04115</name>
    <name evidence="2" type="ORF">RCO22_06230</name>
</gene>
<keyword evidence="1" id="KW-0812">Transmembrane</keyword>
<dbReference type="GeneID" id="93512696"/>
<reference evidence="2 5" key="2">
    <citation type="journal article" date="2023" name="Microbiol. Resour. Announc.">
        <title>Whole-genome sequence of Pseudomonas yamanorum OLsAu1 isolated from the edible ectomycorrhizal mushroom Lactarius sp. section Deliciosi.</title>
        <authorList>
            <person name="Ramirez-Mendoza R."/>
            <person name="Angeles-Argaiz R.E."/>
            <person name="Hernandez-Oaxaca D."/>
            <person name="Aguirre-Beltran L."/>
            <person name="Almaraz-Suarez J."/>
            <person name="Perez-Moreno J."/>
        </authorList>
    </citation>
    <scope>NUCLEOTIDE SEQUENCE [LARGE SCALE GENOMIC DNA]</scope>
    <source>
        <strain evidence="2 5">OLsAu1</strain>
    </source>
</reference>
<dbReference type="Proteomes" id="UP000546584">
    <property type="component" value="Unassembled WGS sequence"/>
</dbReference>
<organism evidence="3 4">
    <name type="scientific">Pseudomonas yamanorum</name>
    <dbReference type="NCBI Taxonomy" id="515393"/>
    <lineage>
        <taxon>Bacteria</taxon>
        <taxon>Pseudomonadati</taxon>
        <taxon>Pseudomonadota</taxon>
        <taxon>Gammaproteobacteria</taxon>
        <taxon>Pseudomonadales</taxon>
        <taxon>Pseudomonadaceae</taxon>
        <taxon>Pseudomonas</taxon>
    </lineage>
</organism>
<evidence type="ECO:0000313" key="5">
    <source>
        <dbReference type="Proteomes" id="UP001224477"/>
    </source>
</evidence>
<keyword evidence="1" id="KW-1133">Transmembrane helix</keyword>
<evidence type="ECO:0000313" key="3">
    <source>
        <dbReference type="EMBL" id="NWD41037.1"/>
    </source>
</evidence>